<dbReference type="PROSITE" id="PS00107">
    <property type="entry name" value="PROTEIN_KINASE_ATP"/>
    <property type="match status" value="1"/>
</dbReference>
<evidence type="ECO:0000256" key="2">
    <source>
        <dbReference type="ARBA" id="ARBA00022741"/>
    </source>
</evidence>
<dbReference type="Proteomes" id="UP001597383">
    <property type="component" value="Unassembled WGS sequence"/>
</dbReference>
<proteinExistence type="predicted"/>
<organism evidence="7 8">
    <name type="scientific">Ornithinibacillus salinisoli</name>
    <dbReference type="NCBI Taxonomy" id="1848459"/>
    <lineage>
        <taxon>Bacteria</taxon>
        <taxon>Bacillati</taxon>
        <taxon>Bacillota</taxon>
        <taxon>Bacilli</taxon>
        <taxon>Bacillales</taxon>
        <taxon>Bacillaceae</taxon>
        <taxon>Ornithinibacillus</taxon>
    </lineage>
</organism>
<dbReference type="SUPFAM" id="SSF56112">
    <property type="entry name" value="Protein kinase-like (PK-like)"/>
    <property type="match status" value="1"/>
</dbReference>
<dbReference type="GO" id="GO:0016301">
    <property type="term" value="F:kinase activity"/>
    <property type="evidence" value="ECO:0007669"/>
    <property type="project" value="UniProtKB-KW"/>
</dbReference>
<keyword evidence="3 7" id="KW-0418">Kinase</keyword>
<evidence type="ECO:0000256" key="3">
    <source>
        <dbReference type="ARBA" id="ARBA00022777"/>
    </source>
</evidence>
<dbReference type="InterPro" id="IPR008266">
    <property type="entry name" value="Tyr_kinase_AS"/>
</dbReference>
<comment type="caution">
    <text evidence="7">The sequence shown here is derived from an EMBL/GenBank/DDBJ whole genome shotgun (WGS) entry which is preliminary data.</text>
</comment>
<evidence type="ECO:0000313" key="7">
    <source>
        <dbReference type="EMBL" id="MFD2046401.1"/>
    </source>
</evidence>
<feature type="binding site" evidence="5">
    <location>
        <position position="187"/>
    </location>
    <ligand>
        <name>ATP</name>
        <dbReference type="ChEBI" id="CHEBI:30616"/>
    </ligand>
</feature>
<keyword evidence="4 5" id="KW-0067">ATP-binding</keyword>
<dbReference type="PROSITE" id="PS00109">
    <property type="entry name" value="PROTEIN_KINASE_TYR"/>
    <property type="match status" value="1"/>
</dbReference>
<keyword evidence="8" id="KW-1185">Reference proteome</keyword>
<dbReference type="Pfam" id="PF00069">
    <property type="entry name" value="Pkinase"/>
    <property type="match status" value="1"/>
</dbReference>
<name>A0ABW4W5A5_9BACI</name>
<keyword evidence="1" id="KW-0808">Transferase</keyword>
<evidence type="ECO:0000256" key="1">
    <source>
        <dbReference type="ARBA" id="ARBA00022679"/>
    </source>
</evidence>
<keyword evidence="2 5" id="KW-0547">Nucleotide-binding</keyword>
<dbReference type="EMBL" id="JBHUHQ010000034">
    <property type="protein sequence ID" value="MFD2046401.1"/>
    <property type="molecule type" value="Genomic_DNA"/>
</dbReference>
<dbReference type="RefSeq" id="WP_377558376.1">
    <property type="nucleotide sequence ID" value="NZ_JBHUHQ010000034.1"/>
</dbReference>
<dbReference type="InterPro" id="IPR011009">
    <property type="entry name" value="Kinase-like_dom_sf"/>
</dbReference>
<gene>
    <name evidence="7" type="ORF">ACFSJF_19200</name>
</gene>
<feature type="domain" description="Protein kinase" evidence="6">
    <location>
        <begin position="158"/>
        <end position="409"/>
    </location>
</feature>
<dbReference type="PROSITE" id="PS50011">
    <property type="entry name" value="PROTEIN_KINASE_DOM"/>
    <property type="match status" value="1"/>
</dbReference>
<dbReference type="PANTHER" id="PTHR11042">
    <property type="entry name" value="EUKARYOTIC TRANSLATION INITIATION FACTOR 2-ALPHA KINASE EIF2-ALPHA KINASE -RELATED"/>
    <property type="match status" value="1"/>
</dbReference>
<reference evidence="8" key="1">
    <citation type="journal article" date="2019" name="Int. J. Syst. Evol. Microbiol.">
        <title>The Global Catalogue of Microorganisms (GCM) 10K type strain sequencing project: providing services to taxonomists for standard genome sequencing and annotation.</title>
        <authorList>
            <consortium name="The Broad Institute Genomics Platform"/>
            <consortium name="The Broad Institute Genome Sequencing Center for Infectious Disease"/>
            <person name="Wu L."/>
            <person name="Ma J."/>
        </authorList>
    </citation>
    <scope>NUCLEOTIDE SEQUENCE [LARGE SCALE GENOMIC DNA]</scope>
    <source>
        <strain evidence="8">R28</strain>
    </source>
</reference>
<dbReference type="InterPro" id="IPR050339">
    <property type="entry name" value="CC_SR_Kinase"/>
</dbReference>
<dbReference type="Gene3D" id="1.10.510.10">
    <property type="entry name" value="Transferase(Phosphotransferase) domain 1"/>
    <property type="match status" value="1"/>
</dbReference>
<evidence type="ECO:0000256" key="4">
    <source>
        <dbReference type="ARBA" id="ARBA00022840"/>
    </source>
</evidence>
<protein>
    <submittedName>
        <fullName evidence="7">Protein kinase</fullName>
    </submittedName>
</protein>
<dbReference type="InterPro" id="IPR000719">
    <property type="entry name" value="Prot_kinase_dom"/>
</dbReference>
<accession>A0ABW4W5A5</accession>
<sequence length="409" mass="47829">MRSDINSYLNIQFNKLISRFQTDGVAIYKRLYKNIDNEKLREIFSIFHLNLNELFSFMNAKNSPGNGGHFNADPSRDLIELLKELRFFNSTLKEDFNEFSFNLVESYQQIIDRCKTFLVKSGGSTIPEDFPEINIIEHKPIFILSKSTVIPSAALSPNIELKKIGAGSYANVYKYKDPHYNKYFVVKRAKNNLREDELLRFRHEYDDLKKLDSPYIIKAYHYNNQRNEYTMEYANYSLNEFISKNNSTLSFNTRRALTIQLLNAFEYIHSKYLLHRDISYQNILVKVYDDGSSWIKVGDFGLVKRPESNLTRQGTEVKGSINDYTDLSAVGFENYSILHETYALTKVIYFILTGRKTKFNRERNDVLKSFILKGISPVKEERFKNIEEIKAELIKVVFPSIRSDNKIPV</sequence>
<dbReference type="InterPro" id="IPR017441">
    <property type="entry name" value="Protein_kinase_ATP_BS"/>
</dbReference>
<evidence type="ECO:0000256" key="5">
    <source>
        <dbReference type="PROSITE-ProRule" id="PRU10141"/>
    </source>
</evidence>
<evidence type="ECO:0000313" key="8">
    <source>
        <dbReference type="Proteomes" id="UP001597383"/>
    </source>
</evidence>
<evidence type="ECO:0000259" key="6">
    <source>
        <dbReference type="PROSITE" id="PS50011"/>
    </source>
</evidence>